<evidence type="ECO:0008006" key="6">
    <source>
        <dbReference type="Google" id="ProtNLM"/>
    </source>
</evidence>
<reference evidence="4 5" key="1">
    <citation type="journal article" date="2020" name="J. Phycol.">
        <title>Comparative genome analysis reveals Cyanidiococcus gen. nov., a new extremophilic red algal genus sister to Cyanidioschyzon (Cyanidioschyzonaceae, Rhodophyta).</title>
        <authorList>
            <person name="Liu S.-L."/>
            <person name="Chiang Y.-R."/>
            <person name="Yoon H.S."/>
            <person name="Fu H.-Y."/>
        </authorList>
    </citation>
    <scope>NUCLEOTIDE SEQUENCE [LARGE SCALE GENOMIC DNA]</scope>
    <source>
        <strain evidence="4 5">THAL066</strain>
    </source>
</reference>
<feature type="domain" description="Sugar fermentation stimulation protein C-terminal" evidence="2">
    <location>
        <begin position="168"/>
        <end position="277"/>
    </location>
</feature>
<sequence length="339" mass="37639">MRFPSLVRGTLLERYKRFLARVCLDDGTQVTASVLNPGRMTGGDDGELERGYAVPNRSIVYLVAVRLEARTKHPYRWVLATEPWTGALVCVHTLVANQVIREALETRSAYLMEAIGEALANDETSDTIEPMTYCTLERERRFPLSSTNGKRSRQRAASNGTQSHAIRPSSRCDFCLDQRVFIEVKSVTMCGSRQGLVLFPDAVSSRATRHLHDLAAIAQERTPSETALGRQQRQALVIFVVQRSDPPQALSPAETIDPAFAMAMRHAARCGVRFLCHWLRPSIRAVDATQSSWAGELSWTPVLGPETKPPGCVSPRRSIPVFLSQEAAAQYLQSMDRAS</sequence>
<organism evidence="4 5">
    <name type="scientific">Cyanidiococcus yangmingshanensis</name>
    <dbReference type="NCBI Taxonomy" id="2690220"/>
    <lineage>
        <taxon>Eukaryota</taxon>
        <taxon>Rhodophyta</taxon>
        <taxon>Bangiophyceae</taxon>
        <taxon>Cyanidiales</taxon>
        <taxon>Cyanidiaceae</taxon>
        <taxon>Cyanidiococcus</taxon>
    </lineage>
</organism>
<evidence type="ECO:0000256" key="1">
    <source>
        <dbReference type="SAM" id="MobiDB-lite"/>
    </source>
</evidence>
<dbReference type="Pfam" id="PF17746">
    <property type="entry name" value="SfsA_N"/>
    <property type="match status" value="1"/>
</dbReference>
<accession>A0A7J7IHL2</accession>
<feature type="compositionally biased region" description="Polar residues" evidence="1">
    <location>
        <begin position="144"/>
        <end position="164"/>
    </location>
</feature>
<dbReference type="InterPro" id="IPR005224">
    <property type="entry name" value="SfsA"/>
</dbReference>
<gene>
    <name evidence="4" type="ORF">F1559_003715</name>
</gene>
<name>A0A7J7IHL2_9RHOD</name>
<dbReference type="Pfam" id="PF03749">
    <property type="entry name" value="SfsA"/>
    <property type="match status" value="1"/>
</dbReference>
<protein>
    <recommendedName>
        <fullName evidence="6">Sugar fermentation stimulation protein</fullName>
    </recommendedName>
</protein>
<dbReference type="Proteomes" id="UP000530660">
    <property type="component" value="Unassembled WGS sequence"/>
</dbReference>
<dbReference type="GO" id="GO:0003677">
    <property type="term" value="F:DNA binding"/>
    <property type="evidence" value="ECO:0007669"/>
    <property type="project" value="InterPro"/>
</dbReference>
<dbReference type="PANTHER" id="PTHR30545">
    <property type="entry name" value="SUGAR FERMENTATION STIMULATION PROTEIN A"/>
    <property type="match status" value="1"/>
</dbReference>
<evidence type="ECO:0000259" key="3">
    <source>
        <dbReference type="Pfam" id="PF17746"/>
    </source>
</evidence>
<dbReference type="InterPro" id="IPR041465">
    <property type="entry name" value="SfsA_N"/>
</dbReference>
<dbReference type="EMBL" id="VWRR01000013">
    <property type="protein sequence ID" value="KAF6001811.1"/>
    <property type="molecule type" value="Genomic_DNA"/>
</dbReference>
<feature type="region of interest" description="Disordered" evidence="1">
    <location>
        <begin position="143"/>
        <end position="164"/>
    </location>
</feature>
<evidence type="ECO:0000313" key="5">
    <source>
        <dbReference type="Proteomes" id="UP000530660"/>
    </source>
</evidence>
<dbReference type="CDD" id="cd22359">
    <property type="entry name" value="SfsA-like_bacterial"/>
    <property type="match status" value="1"/>
</dbReference>
<evidence type="ECO:0000313" key="4">
    <source>
        <dbReference type="EMBL" id="KAF6001811.1"/>
    </source>
</evidence>
<proteinExistence type="predicted"/>
<dbReference type="InterPro" id="IPR040452">
    <property type="entry name" value="SfsA_C"/>
</dbReference>
<comment type="caution">
    <text evidence="4">The sequence shown here is derived from an EMBL/GenBank/DDBJ whole genome shotgun (WGS) entry which is preliminary data.</text>
</comment>
<evidence type="ECO:0000259" key="2">
    <source>
        <dbReference type="Pfam" id="PF03749"/>
    </source>
</evidence>
<dbReference type="AlphaFoldDB" id="A0A7J7IHL2"/>
<dbReference type="Gene3D" id="3.40.1350.60">
    <property type="match status" value="1"/>
</dbReference>
<dbReference type="OrthoDB" id="199134at2759"/>
<dbReference type="Gene3D" id="2.40.50.580">
    <property type="match status" value="1"/>
</dbReference>
<keyword evidence="5" id="KW-1185">Reference proteome</keyword>
<dbReference type="PANTHER" id="PTHR30545:SF2">
    <property type="entry name" value="SUGAR FERMENTATION STIMULATION PROTEIN A"/>
    <property type="match status" value="1"/>
</dbReference>
<feature type="domain" description="SfsA N-terminal OB" evidence="3">
    <location>
        <begin position="12"/>
        <end position="91"/>
    </location>
</feature>